<sequence length="484" mass="49631">MANGRWWLTRMGIVVLLLATGCSAPGAVGDTPSDDATTRLYGHAAKERPVGFTYQPDVVVVGGGVNPVHSAGADGLTWVLDGDAPGVDDLRPGSVMFATSRAVGRVVELTPTGDGDVHVLLAPVELTEVIRDGRLRIDTAIDPSQMQFQVIPDRPGALADPEADPEPGFPGTGPIVRPSAFRPGGPAVAAAAASRPLPPPVKNGAEVGVGSWIVKTAYSAGKLELKVGTPATDRLKVFIDLAIGVRNLRLRTDTTIANGRVGSFDAALEGLESIAVDIAAGAAGGASDNGKVRIELPVDNTLYIPGEVPTVLNVKSKLIVITAFGGRNDTLTAGGVWTVKGALGISGGSLTVPEFGVQRSIIDSITGISLAPVGLVFAAEQRVLVGIGVPGFAAGPYLKLSFSVGVTNGSALGVPYARCVNAALDIKGAAGLALGISDPTLRELLPKLPGWVKPKVELTTERESSIASRKQTLPQSPICLAGST</sequence>
<name>A0ABX1S2C7_9PSEU</name>
<evidence type="ECO:0000313" key="4">
    <source>
        <dbReference type="Proteomes" id="UP000820669"/>
    </source>
</evidence>
<reference evidence="3 4" key="1">
    <citation type="submission" date="2020-04" db="EMBL/GenBank/DDBJ databases">
        <authorList>
            <person name="Klaysubun C."/>
            <person name="Duangmal K."/>
            <person name="Lipun K."/>
        </authorList>
    </citation>
    <scope>NUCLEOTIDE SEQUENCE [LARGE SCALE GENOMIC DNA]</scope>
    <source>
        <strain evidence="3 4">K10HN5</strain>
    </source>
</reference>
<dbReference type="EMBL" id="JAAXLA010000001">
    <property type="protein sequence ID" value="NMH95721.1"/>
    <property type="molecule type" value="Genomic_DNA"/>
</dbReference>
<feature type="region of interest" description="Disordered" evidence="1">
    <location>
        <begin position="158"/>
        <end position="180"/>
    </location>
</feature>
<keyword evidence="4" id="KW-1185">Reference proteome</keyword>
<evidence type="ECO:0000313" key="3">
    <source>
        <dbReference type="EMBL" id="NMH95721.1"/>
    </source>
</evidence>
<protein>
    <submittedName>
        <fullName evidence="3">Uncharacterized protein</fullName>
    </submittedName>
</protein>
<feature type="signal peptide" evidence="2">
    <location>
        <begin position="1"/>
        <end position="26"/>
    </location>
</feature>
<evidence type="ECO:0000256" key="1">
    <source>
        <dbReference type="SAM" id="MobiDB-lite"/>
    </source>
</evidence>
<gene>
    <name evidence="3" type="ORF">HF526_00030</name>
</gene>
<evidence type="ECO:0000256" key="2">
    <source>
        <dbReference type="SAM" id="SignalP"/>
    </source>
</evidence>
<accession>A0ABX1S2C7</accession>
<proteinExistence type="predicted"/>
<comment type="caution">
    <text evidence="3">The sequence shown here is derived from an EMBL/GenBank/DDBJ whole genome shotgun (WGS) entry which is preliminary data.</text>
</comment>
<dbReference type="Proteomes" id="UP000820669">
    <property type="component" value="Unassembled WGS sequence"/>
</dbReference>
<keyword evidence="2" id="KW-0732">Signal</keyword>
<dbReference type="RefSeq" id="WP_169379104.1">
    <property type="nucleotide sequence ID" value="NZ_JAAXLA010000001.1"/>
</dbReference>
<organism evidence="3 4">
    <name type="scientific">Pseudonocardia acidicola</name>
    <dbReference type="NCBI Taxonomy" id="2724939"/>
    <lineage>
        <taxon>Bacteria</taxon>
        <taxon>Bacillati</taxon>
        <taxon>Actinomycetota</taxon>
        <taxon>Actinomycetes</taxon>
        <taxon>Pseudonocardiales</taxon>
        <taxon>Pseudonocardiaceae</taxon>
        <taxon>Pseudonocardia</taxon>
    </lineage>
</organism>
<dbReference type="PROSITE" id="PS51257">
    <property type="entry name" value="PROKAR_LIPOPROTEIN"/>
    <property type="match status" value="1"/>
</dbReference>
<feature type="chain" id="PRO_5047505060" evidence="2">
    <location>
        <begin position="27"/>
        <end position="484"/>
    </location>
</feature>